<dbReference type="PANTHER" id="PTHR46179:SF26">
    <property type="entry name" value="ZINC FINGER PROTEIN 423 HOMOLOG"/>
    <property type="match status" value="1"/>
</dbReference>
<keyword evidence="1" id="KW-0863">Zinc-finger</keyword>
<dbReference type="GO" id="GO:0008270">
    <property type="term" value="F:zinc ion binding"/>
    <property type="evidence" value="ECO:0007669"/>
    <property type="project" value="UniProtKB-KW"/>
</dbReference>
<evidence type="ECO:0000313" key="4">
    <source>
        <dbReference type="EMBL" id="KAJ1359218.1"/>
    </source>
</evidence>
<protein>
    <recommendedName>
        <fullName evidence="3">C2H2-type domain-containing protein</fullName>
    </recommendedName>
</protein>
<sequence length="266" mass="30619">MEDETKCGAQKTECWNYGTKAILDENNLTEPQCEPKSMFTVKKENGEDLPTVKMETGENWFCYAYDLLNPSSSGDLSGNHAPSHRSLPSDDEKVPKSSHTVDVNLQKTEERTTKEWSIGDAHVPKHCVECDKVFPFNFQLQKHVAVVHRKVREHACDECDREFASLSGLYRHKQINHRNQLYMCPYEGCDHPGYKCCQGLRSHIRSVHTKVRPYVCETCGKGFLTSNRMKMHSLTHSSDSLFRCKCGVKYRQKCSLDKHQRLCLLR</sequence>
<dbReference type="InterPro" id="IPR036236">
    <property type="entry name" value="Znf_C2H2_sf"/>
</dbReference>
<dbReference type="EMBL" id="JAHQIW010003575">
    <property type="protein sequence ID" value="KAJ1359218.1"/>
    <property type="molecule type" value="Genomic_DNA"/>
</dbReference>
<gene>
    <name evidence="4" type="ORF">KIN20_017904</name>
</gene>
<dbReference type="GO" id="GO:0003712">
    <property type="term" value="F:transcription coregulator activity"/>
    <property type="evidence" value="ECO:0007669"/>
    <property type="project" value="TreeGrafter"/>
</dbReference>
<organism evidence="4 5">
    <name type="scientific">Parelaphostrongylus tenuis</name>
    <name type="common">Meningeal worm</name>
    <dbReference type="NCBI Taxonomy" id="148309"/>
    <lineage>
        <taxon>Eukaryota</taxon>
        <taxon>Metazoa</taxon>
        <taxon>Ecdysozoa</taxon>
        <taxon>Nematoda</taxon>
        <taxon>Chromadorea</taxon>
        <taxon>Rhabditida</taxon>
        <taxon>Rhabditina</taxon>
        <taxon>Rhabditomorpha</taxon>
        <taxon>Strongyloidea</taxon>
        <taxon>Metastrongylidae</taxon>
        <taxon>Parelaphostrongylus</taxon>
    </lineage>
</organism>
<dbReference type="SUPFAM" id="SSF57667">
    <property type="entry name" value="beta-beta-alpha zinc fingers"/>
    <property type="match status" value="3"/>
</dbReference>
<keyword evidence="1" id="KW-0862">Zinc</keyword>
<dbReference type="AlphaFoldDB" id="A0AAD5QP04"/>
<feature type="domain" description="C2H2-type" evidence="3">
    <location>
        <begin position="125"/>
        <end position="153"/>
    </location>
</feature>
<dbReference type="InterPro" id="IPR051061">
    <property type="entry name" value="Zinc_finger_trans_reg"/>
</dbReference>
<evidence type="ECO:0000256" key="2">
    <source>
        <dbReference type="SAM" id="MobiDB-lite"/>
    </source>
</evidence>
<evidence type="ECO:0000313" key="5">
    <source>
        <dbReference type="Proteomes" id="UP001196413"/>
    </source>
</evidence>
<dbReference type="PANTHER" id="PTHR46179">
    <property type="entry name" value="ZINC FINGER PROTEIN"/>
    <property type="match status" value="1"/>
</dbReference>
<comment type="caution">
    <text evidence="4">The sequence shown here is derived from an EMBL/GenBank/DDBJ whole genome shotgun (WGS) entry which is preliminary data.</text>
</comment>
<dbReference type="Proteomes" id="UP001196413">
    <property type="component" value="Unassembled WGS sequence"/>
</dbReference>
<dbReference type="GO" id="GO:0006357">
    <property type="term" value="P:regulation of transcription by RNA polymerase II"/>
    <property type="evidence" value="ECO:0007669"/>
    <property type="project" value="TreeGrafter"/>
</dbReference>
<dbReference type="Gene3D" id="3.30.160.60">
    <property type="entry name" value="Classic Zinc Finger"/>
    <property type="match status" value="2"/>
</dbReference>
<evidence type="ECO:0000259" key="3">
    <source>
        <dbReference type="PROSITE" id="PS50157"/>
    </source>
</evidence>
<evidence type="ECO:0000256" key="1">
    <source>
        <dbReference type="PROSITE-ProRule" id="PRU00042"/>
    </source>
</evidence>
<dbReference type="SMART" id="SM00355">
    <property type="entry name" value="ZnF_C2H2"/>
    <property type="match status" value="4"/>
</dbReference>
<feature type="domain" description="C2H2-type" evidence="3">
    <location>
        <begin position="214"/>
        <end position="241"/>
    </location>
</feature>
<accession>A0AAD5QP04</accession>
<keyword evidence="1" id="KW-0479">Metal-binding</keyword>
<reference evidence="4" key="1">
    <citation type="submission" date="2021-06" db="EMBL/GenBank/DDBJ databases">
        <title>Parelaphostrongylus tenuis whole genome reference sequence.</title>
        <authorList>
            <person name="Garwood T.J."/>
            <person name="Larsen P.A."/>
            <person name="Fountain-Jones N.M."/>
            <person name="Garbe J.R."/>
            <person name="Macchietto M.G."/>
            <person name="Kania S.A."/>
            <person name="Gerhold R.W."/>
            <person name="Richards J.E."/>
            <person name="Wolf T.M."/>
        </authorList>
    </citation>
    <scope>NUCLEOTIDE SEQUENCE</scope>
    <source>
        <strain evidence="4">MNPRO001-30</strain>
        <tissue evidence="4">Meninges</tissue>
    </source>
</reference>
<dbReference type="GO" id="GO:0005634">
    <property type="term" value="C:nucleus"/>
    <property type="evidence" value="ECO:0007669"/>
    <property type="project" value="TreeGrafter"/>
</dbReference>
<name>A0AAD5QP04_PARTN</name>
<proteinExistence type="predicted"/>
<dbReference type="Pfam" id="PF00096">
    <property type="entry name" value="zf-C2H2"/>
    <property type="match status" value="2"/>
</dbReference>
<feature type="region of interest" description="Disordered" evidence="2">
    <location>
        <begin position="74"/>
        <end position="100"/>
    </location>
</feature>
<keyword evidence="5" id="KW-1185">Reference proteome</keyword>
<dbReference type="PROSITE" id="PS50157">
    <property type="entry name" value="ZINC_FINGER_C2H2_2"/>
    <property type="match status" value="3"/>
</dbReference>
<dbReference type="PROSITE" id="PS00028">
    <property type="entry name" value="ZINC_FINGER_C2H2_1"/>
    <property type="match status" value="3"/>
</dbReference>
<dbReference type="InterPro" id="IPR013087">
    <property type="entry name" value="Znf_C2H2_type"/>
</dbReference>
<feature type="domain" description="C2H2-type" evidence="3">
    <location>
        <begin position="154"/>
        <end position="182"/>
    </location>
</feature>